<evidence type="ECO:0000256" key="3">
    <source>
        <dbReference type="ARBA" id="ARBA00022679"/>
    </source>
</evidence>
<dbReference type="SUPFAM" id="SSF56112">
    <property type="entry name" value="Protein kinase-like (PK-like)"/>
    <property type="match status" value="1"/>
</dbReference>
<accession>A0ABR4NX18</accession>
<feature type="compositionally biased region" description="Low complexity" evidence="9">
    <location>
        <begin position="494"/>
        <end position="510"/>
    </location>
</feature>
<evidence type="ECO:0000256" key="8">
    <source>
        <dbReference type="ARBA" id="ARBA00048679"/>
    </source>
</evidence>
<keyword evidence="2" id="KW-0723">Serine/threonine-protein kinase</keyword>
<dbReference type="PROSITE" id="PS00108">
    <property type="entry name" value="PROTEIN_KINASE_ST"/>
    <property type="match status" value="1"/>
</dbReference>
<evidence type="ECO:0000256" key="6">
    <source>
        <dbReference type="ARBA" id="ARBA00022840"/>
    </source>
</evidence>
<evidence type="ECO:0000259" key="10">
    <source>
        <dbReference type="PROSITE" id="PS50011"/>
    </source>
</evidence>
<comment type="catalytic activity">
    <reaction evidence="8">
        <text>L-seryl-[protein] + ATP = O-phospho-L-seryl-[protein] + ADP + H(+)</text>
        <dbReference type="Rhea" id="RHEA:17989"/>
        <dbReference type="Rhea" id="RHEA-COMP:9863"/>
        <dbReference type="Rhea" id="RHEA-COMP:11604"/>
        <dbReference type="ChEBI" id="CHEBI:15378"/>
        <dbReference type="ChEBI" id="CHEBI:29999"/>
        <dbReference type="ChEBI" id="CHEBI:30616"/>
        <dbReference type="ChEBI" id="CHEBI:83421"/>
        <dbReference type="ChEBI" id="CHEBI:456216"/>
        <dbReference type="EC" id="2.7.11.1"/>
    </reaction>
</comment>
<dbReference type="SMART" id="SM00220">
    <property type="entry name" value="S_TKc"/>
    <property type="match status" value="1"/>
</dbReference>
<dbReference type="GO" id="GO:0016301">
    <property type="term" value="F:kinase activity"/>
    <property type="evidence" value="ECO:0007669"/>
    <property type="project" value="UniProtKB-KW"/>
</dbReference>
<keyword evidence="6" id="KW-0067">ATP-binding</keyword>
<dbReference type="Gene3D" id="1.10.510.10">
    <property type="entry name" value="Transferase(Phosphotransferase) domain 1"/>
    <property type="match status" value="1"/>
</dbReference>
<dbReference type="EC" id="2.7.11.1" evidence="1"/>
<keyword evidence="4" id="KW-0547">Nucleotide-binding</keyword>
<protein>
    <recommendedName>
        <fullName evidence="1">non-specific serine/threonine protein kinase</fullName>
        <ecNumber evidence="1">2.7.11.1</ecNumber>
    </recommendedName>
</protein>
<name>A0ABR4NX18_9SACH</name>
<keyword evidence="3" id="KW-0808">Transferase</keyword>
<comment type="caution">
    <text evidence="11">The sequence shown here is derived from an EMBL/GenBank/DDBJ whole genome shotgun (WGS) entry which is preliminary data.</text>
</comment>
<evidence type="ECO:0000256" key="2">
    <source>
        <dbReference type="ARBA" id="ARBA00022527"/>
    </source>
</evidence>
<feature type="compositionally biased region" description="Basic and acidic residues" evidence="9">
    <location>
        <begin position="480"/>
        <end position="491"/>
    </location>
</feature>
<dbReference type="Proteomes" id="UP001623330">
    <property type="component" value="Unassembled WGS sequence"/>
</dbReference>
<dbReference type="InterPro" id="IPR008271">
    <property type="entry name" value="Ser/Thr_kinase_AS"/>
</dbReference>
<dbReference type="InterPro" id="IPR000719">
    <property type="entry name" value="Prot_kinase_dom"/>
</dbReference>
<gene>
    <name evidence="11" type="ORF">RNJ44_03439</name>
</gene>
<feature type="region of interest" description="Disordered" evidence="9">
    <location>
        <begin position="586"/>
        <end position="644"/>
    </location>
</feature>
<keyword evidence="5 11" id="KW-0418">Kinase</keyword>
<evidence type="ECO:0000256" key="5">
    <source>
        <dbReference type="ARBA" id="ARBA00022777"/>
    </source>
</evidence>
<sequence>MNQPQIGQIPIGTNLTVGTHQVKILKYLTSGGFAQIYAVEITPRDPYNDTNVACLKRVHVPDKLSLNILRAEVDAMKLLINDKHVVSYIDSHATRSPSSDNSYEVFLLMEYCESGGLIDFMNTRLQNRLTEPEVLNIMSQTTQGIAAMHALVPPLLHRDIKIENVLISKSGVFKICDFGSVSGIIRPPRNQQEFAYVQHDIMKNTTAQYRSPEMIDLYRALPIDEKSDIWALGVFLYKVCYYTTPFEKVGESAILHARFQFPSYPIYSDRLKNLIRVMLRETPADRPNICQVLEEVSRIQNVPCPIRNFYLLRAMENVKLNSQLNYPQQQLQKLRNAQLDNFQKPISVPSPISIVPNQAPPGHNLVGVNTTVPTTMVSNSLVGNGTQLWGDVDHLSTHVTPNRILQKSGTLPTGAVPLSKSLGNNDFNFTLLNRETRHEVAKYVDSVTQTVDTAALREVEKLKSNSKAVSDALNDINNDNQRDETDLEHKLGSKKSNSSLNTLKSLKSGTTPIETPPLGMIKSNTLSSLPAAINNSVPMTKVENTPAFILNANNDKRKSIQLRVQHLLENAQPSDIKKSAEGYGKYTDLSTEPAQKSKSSVRQDSPEIPDLLDMDDKLVITKTPQRLDTKRKPAPPPKPKHLRSVSRIPSKNFLHLEHMNNDRITSDATDILVGIDVDDMEEDFKRRFPSAI</sequence>
<evidence type="ECO:0000256" key="7">
    <source>
        <dbReference type="ARBA" id="ARBA00047899"/>
    </source>
</evidence>
<evidence type="ECO:0000256" key="4">
    <source>
        <dbReference type="ARBA" id="ARBA00022741"/>
    </source>
</evidence>
<organism evidence="11 12">
    <name type="scientific">Nakaseomyces bracarensis</name>
    <dbReference type="NCBI Taxonomy" id="273131"/>
    <lineage>
        <taxon>Eukaryota</taxon>
        <taxon>Fungi</taxon>
        <taxon>Dikarya</taxon>
        <taxon>Ascomycota</taxon>
        <taxon>Saccharomycotina</taxon>
        <taxon>Saccharomycetes</taxon>
        <taxon>Saccharomycetales</taxon>
        <taxon>Saccharomycetaceae</taxon>
        <taxon>Nakaseomyces</taxon>
    </lineage>
</organism>
<dbReference type="PANTHER" id="PTHR22967">
    <property type="entry name" value="SERINE/THREONINE PROTEIN KINASE"/>
    <property type="match status" value="1"/>
</dbReference>
<keyword evidence="12" id="KW-1185">Reference proteome</keyword>
<dbReference type="PROSITE" id="PS50011">
    <property type="entry name" value="PROTEIN_KINASE_DOM"/>
    <property type="match status" value="1"/>
</dbReference>
<comment type="catalytic activity">
    <reaction evidence="7">
        <text>L-threonyl-[protein] + ATP = O-phospho-L-threonyl-[protein] + ADP + H(+)</text>
        <dbReference type="Rhea" id="RHEA:46608"/>
        <dbReference type="Rhea" id="RHEA-COMP:11060"/>
        <dbReference type="Rhea" id="RHEA-COMP:11605"/>
        <dbReference type="ChEBI" id="CHEBI:15378"/>
        <dbReference type="ChEBI" id="CHEBI:30013"/>
        <dbReference type="ChEBI" id="CHEBI:30616"/>
        <dbReference type="ChEBI" id="CHEBI:61977"/>
        <dbReference type="ChEBI" id="CHEBI:456216"/>
        <dbReference type="EC" id="2.7.11.1"/>
    </reaction>
</comment>
<dbReference type="InterPro" id="IPR011009">
    <property type="entry name" value="Kinase-like_dom_sf"/>
</dbReference>
<evidence type="ECO:0000313" key="12">
    <source>
        <dbReference type="Proteomes" id="UP001623330"/>
    </source>
</evidence>
<feature type="compositionally biased region" description="Basic and acidic residues" evidence="9">
    <location>
        <begin position="614"/>
        <end position="631"/>
    </location>
</feature>
<feature type="compositionally biased region" description="Polar residues" evidence="9">
    <location>
        <begin position="588"/>
        <end position="603"/>
    </location>
</feature>
<proteinExistence type="predicted"/>
<feature type="region of interest" description="Disordered" evidence="9">
    <location>
        <begin position="463"/>
        <end position="518"/>
    </location>
</feature>
<dbReference type="Pfam" id="PF00069">
    <property type="entry name" value="Pkinase"/>
    <property type="match status" value="1"/>
</dbReference>
<evidence type="ECO:0000256" key="9">
    <source>
        <dbReference type="SAM" id="MobiDB-lite"/>
    </source>
</evidence>
<dbReference type="PANTHER" id="PTHR22967:SF57">
    <property type="entry name" value="AUXILIN, ISOFORM A-RELATED"/>
    <property type="match status" value="1"/>
</dbReference>
<evidence type="ECO:0000313" key="11">
    <source>
        <dbReference type="EMBL" id="KAL3233399.1"/>
    </source>
</evidence>
<dbReference type="EMBL" id="JBEVYD010000004">
    <property type="protein sequence ID" value="KAL3233399.1"/>
    <property type="molecule type" value="Genomic_DNA"/>
</dbReference>
<feature type="domain" description="Protein kinase" evidence="10">
    <location>
        <begin position="22"/>
        <end position="299"/>
    </location>
</feature>
<reference evidence="11 12" key="1">
    <citation type="submission" date="2024-05" db="EMBL/GenBank/DDBJ databases">
        <title>Long read based assembly of the Candida bracarensis genome reveals expanded adhesin content.</title>
        <authorList>
            <person name="Marcet-Houben M."/>
            <person name="Ksiezopolska E."/>
            <person name="Gabaldon T."/>
        </authorList>
    </citation>
    <scope>NUCLEOTIDE SEQUENCE [LARGE SCALE GENOMIC DNA]</scope>
    <source>
        <strain evidence="11 12">CBM6</strain>
    </source>
</reference>
<evidence type="ECO:0000256" key="1">
    <source>
        <dbReference type="ARBA" id="ARBA00012513"/>
    </source>
</evidence>
<dbReference type="CDD" id="cd14037">
    <property type="entry name" value="STKc_NAK_like"/>
    <property type="match status" value="1"/>
</dbReference>